<dbReference type="AlphaFoldDB" id="A0A9N9CGK3"/>
<dbReference type="OrthoDB" id="2444320at2759"/>
<keyword evidence="2" id="KW-1185">Reference proteome</keyword>
<organism evidence="1 2">
    <name type="scientific">Acaulospora morrowiae</name>
    <dbReference type="NCBI Taxonomy" id="94023"/>
    <lineage>
        <taxon>Eukaryota</taxon>
        <taxon>Fungi</taxon>
        <taxon>Fungi incertae sedis</taxon>
        <taxon>Mucoromycota</taxon>
        <taxon>Glomeromycotina</taxon>
        <taxon>Glomeromycetes</taxon>
        <taxon>Diversisporales</taxon>
        <taxon>Acaulosporaceae</taxon>
        <taxon>Acaulospora</taxon>
    </lineage>
</organism>
<dbReference type="EMBL" id="CAJVPV010006047">
    <property type="protein sequence ID" value="CAG8599598.1"/>
    <property type="molecule type" value="Genomic_DNA"/>
</dbReference>
<protein>
    <submittedName>
        <fullName evidence="1">4331_t:CDS:1</fullName>
    </submittedName>
</protein>
<evidence type="ECO:0000313" key="2">
    <source>
        <dbReference type="Proteomes" id="UP000789342"/>
    </source>
</evidence>
<sequence length="231" mass="26370">MHHPYFMKKLEKILKNELEILDNTGNARTRVRIYGLFETCLRDDTKDWYETHLKNKNWELQNINDNTGLADLGAINRLANNNALRAINVNQFRSGALHIRNTVPVNNNAIAIPLVLAHTVFDKDWLISGGRPTDLAPNALNANVRGEPIMLSQNDFKKIIMGLKRTIVKGQQTLKKPPEPGKRKANDLAMDHFLDSISDNTGLPRDYYNYDPVEDLRLQFEELDINQAKLA</sequence>
<evidence type="ECO:0000313" key="1">
    <source>
        <dbReference type="EMBL" id="CAG8599598.1"/>
    </source>
</evidence>
<dbReference type="Proteomes" id="UP000789342">
    <property type="component" value="Unassembled WGS sequence"/>
</dbReference>
<name>A0A9N9CGK3_9GLOM</name>
<reference evidence="1" key="1">
    <citation type="submission" date="2021-06" db="EMBL/GenBank/DDBJ databases">
        <authorList>
            <person name="Kallberg Y."/>
            <person name="Tangrot J."/>
            <person name="Rosling A."/>
        </authorList>
    </citation>
    <scope>NUCLEOTIDE SEQUENCE</scope>
    <source>
        <strain evidence="1">CL551</strain>
    </source>
</reference>
<gene>
    <name evidence="1" type="ORF">AMORRO_LOCUS7724</name>
</gene>
<accession>A0A9N9CGK3</accession>
<proteinExistence type="predicted"/>
<comment type="caution">
    <text evidence="1">The sequence shown here is derived from an EMBL/GenBank/DDBJ whole genome shotgun (WGS) entry which is preliminary data.</text>
</comment>